<reference evidence="3 4" key="1">
    <citation type="submission" date="2013-12" db="EMBL/GenBank/DDBJ databases">
        <title>Draft genome of the parsitic nematode Ancylostoma duodenale.</title>
        <authorList>
            <person name="Mitreva M."/>
        </authorList>
    </citation>
    <scope>NUCLEOTIDE SEQUENCE [LARGE SCALE GENOMIC DNA]</scope>
    <source>
        <strain evidence="3 4">Zhejiang</strain>
    </source>
</reference>
<dbReference type="GO" id="GO:0016887">
    <property type="term" value="F:ATP hydrolysis activity"/>
    <property type="evidence" value="ECO:0007669"/>
    <property type="project" value="InterPro"/>
</dbReference>
<keyword evidence="3" id="KW-0067">ATP-binding</keyword>
<keyword evidence="1" id="KW-0472">Membrane</keyword>
<dbReference type="PROSITE" id="PS50893">
    <property type="entry name" value="ABC_TRANSPORTER_2"/>
    <property type="match status" value="1"/>
</dbReference>
<proteinExistence type="predicted"/>
<feature type="transmembrane region" description="Helical" evidence="1">
    <location>
        <begin position="677"/>
        <end position="696"/>
    </location>
</feature>
<evidence type="ECO:0000313" key="4">
    <source>
        <dbReference type="Proteomes" id="UP000054047"/>
    </source>
</evidence>
<evidence type="ECO:0000259" key="2">
    <source>
        <dbReference type="PROSITE" id="PS50893"/>
    </source>
</evidence>
<keyword evidence="1" id="KW-1133">Transmembrane helix</keyword>
<feature type="transmembrane region" description="Helical" evidence="1">
    <location>
        <begin position="610"/>
        <end position="631"/>
    </location>
</feature>
<keyword evidence="3" id="KW-0547">Nucleotide-binding</keyword>
<dbReference type="GO" id="GO:0140359">
    <property type="term" value="F:ABC-type transporter activity"/>
    <property type="evidence" value="ECO:0007669"/>
    <property type="project" value="InterPro"/>
</dbReference>
<keyword evidence="1" id="KW-0812">Transmembrane</keyword>
<dbReference type="GO" id="GO:0005524">
    <property type="term" value="F:ATP binding"/>
    <property type="evidence" value="ECO:0007669"/>
    <property type="project" value="UniProtKB-KW"/>
</dbReference>
<dbReference type="CDD" id="cd03263">
    <property type="entry name" value="ABC_subfamily_A"/>
    <property type="match status" value="1"/>
</dbReference>
<dbReference type="OrthoDB" id="10255969at2759"/>
<dbReference type="EMBL" id="KN749574">
    <property type="protein sequence ID" value="KIH50475.1"/>
    <property type="molecule type" value="Genomic_DNA"/>
</dbReference>
<gene>
    <name evidence="3" type="ORF">ANCDUO_19446</name>
</gene>
<feature type="transmembrane region" description="Helical" evidence="1">
    <location>
        <begin position="643"/>
        <end position="665"/>
    </location>
</feature>
<dbReference type="AlphaFoldDB" id="A0A0C2FPM3"/>
<dbReference type="GO" id="GO:0005319">
    <property type="term" value="F:lipid transporter activity"/>
    <property type="evidence" value="ECO:0007669"/>
    <property type="project" value="TreeGrafter"/>
</dbReference>
<dbReference type="InterPro" id="IPR027417">
    <property type="entry name" value="P-loop_NTPase"/>
</dbReference>
<accession>A0A0C2FPM3</accession>
<dbReference type="Proteomes" id="UP000054047">
    <property type="component" value="Unassembled WGS sequence"/>
</dbReference>
<name>A0A0C2FPM3_9BILA</name>
<dbReference type="InterPro" id="IPR003439">
    <property type="entry name" value="ABC_transporter-like_ATP-bd"/>
</dbReference>
<dbReference type="Gene3D" id="3.40.50.300">
    <property type="entry name" value="P-loop containing nucleotide triphosphate hydrolases"/>
    <property type="match status" value="2"/>
</dbReference>
<protein>
    <submittedName>
        <fullName evidence="3">ABC transporter, ATP-binding protein</fullName>
    </submittedName>
</protein>
<dbReference type="SUPFAM" id="SSF52540">
    <property type="entry name" value="P-loop containing nucleoside triphosphate hydrolases"/>
    <property type="match status" value="2"/>
</dbReference>
<dbReference type="InterPro" id="IPR026082">
    <property type="entry name" value="ABCA"/>
</dbReference>
<dbReference type="InterPro" id="IPR017871">
    <property type="entry name" value="ABC_transporter-like_CS"/>
</dbReference>
<feature type="domain" description="ABC transporter" evidence="2">
    <location>
        <begin position="4"/>
        <end position="191"/>
    </location>
</feature>
<feature type="transmembrane region" description="Helical" evidence="1">
    <location>
        <begin position="498"/>
        <end position="519"/>
    </location>
</feature>
<dbReference type="PROSITE" id="PS00211">
    <property type="entry name" value="ABC_TRANSPORTER_1"/>
    <property type="match status" value="1"/>
</dbReference>
<keyword evidence="4" id="KW-1185">Reference proteome</keyword>
<organism evidence="3 4">
    <name type="scientific">Ancylostoma duodenale</name>
    <dbReference type="NCBI Taxonomy" id="51022"/>
    <lineage>
        <taxon>Eukaryota</taxon>
        <taxon>Metazoa</taxon>
        <taxon>Ecdysozoa</taxon>
        <taxon>Nematoda</taxon>
        <taxon>Chromadorea</taxon>
        <taxon>Rhabditida</taxon>
        <taxon>Rhabditina</taxon>
        <taxon>Rhabditomorpha</taxon>
        <taxon>Strongyloidea</taxon>
        <taxon>Ancylostomatidae</taxon>
        <taxon>Ancylostomatinae</taxon>
        <taxon>Ancylostoma</taxon>
    </lineage>
</organism>
<dbReference type="GO" id="GO:0016020">
    <property type="term" value="C:membrane"/>
    <property type="evidence" value="ECO:0007669"/>
    <property type="project" value="InterPro"/>
</dbReference>
<evidence type="ECO:0000313" key="3">
    <source>
        <dbReference type="EMBL" id="KIH50475.1"/>
    </source>
</evidence>
<dbReference type="PANTHER" id="PTHR19229">
    <property type="entry name" value="ATP-BINDING CASSETTE TRANSPORTER SUBFAMILY A ABCA"/>
    <property type="match status" value="1"/>
</dbReference>
<sequence>MVTCTWEHLHRPFFGLGSVSIADLDIRKQKSACRKLIGLCPQENALFDRLTVEEHLWFIHGLKCGSGSYKPEAQQLLNQLKLGDKANELAMNLSGGQKRKLCVSMAVIAGSPVVLLDEPTAGMDPGARRDVEALLEDVKVDRTVLLTTHYMDEAELLGDRVAIMAKGRVYCCGTPQFLKKRFGTGYVMTVVVAENANAQETASKLALAASKYVDGASCGNQHGKQFEVILPKEQQESFPQLFEYLENHKEELRISSFGLSLNTLEQVFLKVAEQTDPGAMIDYVDASISRSEELIQAQNVMRLEGCALLFAQVRALFTKRILYTIRNWPQLITQLVLPLGILLLIAYVSGWTRKLNADQERVFSLETFGASRIPVRIVKSSPVSDAYLNLSSTGPGALVTQLGASDNLTEWIEHLPKQLPAPGLGAVFEESWTEVLYNSRAYHSLPSSLNLFDNARLRAESTGVNNGVIRTSLHVYTPPVTAASSTSRYVTAGIVDTLLGPVIVLALALLTSTFVMFLVEERVSKFGHQQLPAPGLGAVFEESWTEVLYNSRAYHSLPSSLNLFDNARLRAESSGVSNGMIRTSLHAYTPPVTAASSTSRYVTAGIVDTLLGPVIVLALALLTSTFVMFLVEERVSKFGHQANVLLIIWQLVAAFAAMLVIFLLSLPGMIDASLLEFIRSILLCFLPSFAIGNAVMTVGQFSGEKLPPDMLWKWNMLVVRYRWHQIWDLRYGRRSYVKVGNDEEDRAVAEERMYVNQSGDDMALEVKDLCKMYGRLRAVDGLTMGVRSRECFGLLGVNGAGKTTTFDILTGQSFATSGTARIDKRDVTEQIVSF</sequence>
<evidence type="ECO:0000256" key="1">
    <source>
        <dbReference type="SAM" id="Phobius"/>
    </source>
</evidence>
<dbReference type="Pfam" id="PF00005">
    <property type="entry name" value="ABC_tran"/>
    <property type="match status" value="2"/>
</dbReference>
<dbReference type="PANTHER" id="PTHR19229:SF151">
    <property type="entry name" value="ABC TRANSPORTER DOMAIN-CONTAINING PROTEIN"/>
    <property type="match status" value="1"/>
</dbReference>